<evidence type="ECO:0000256" key="5">
    <source>
        <dbReference type="SAM" id="Phobius"/>
    </source>
</evidence>
<reference evidence="6 7" key="1">
    <citation type="journal article" date="2019" name="Sci. Rep.">
        <title>Orb-weaving spider Araneus ventricosus genome elucidates the spidroin gene catalogue.</title>
        <authorList>
            <person name="Kono N."/>
            <person name="Nakamura H."/>
            <person name="Ohtoshi R."/>
            <person name="Moran D.A.P."/>
            <person name="Shinohara A."/>
            <person name="Yoshida Y."/>
            <person name="Fujiwara M."/>
            <person name="Mori M."/>
            <person name="Tomita M."/>
            <person name="Arakawa K."/>
        </authorList>
    </citation>
    <scope>NUCLEOTIDE SEQUENCE [LARGE SCALE GENOMIC DNA]</scope>
</reference>
<sequence length="76" mass="8332">MTNSISSLSGIIAPNMTGAFTASGNTRTNWNKVFYVTAGVYFISTILYDMFASAELQPWGSEKKEKKQSNPSETKS</sequence>
<protein>
    <recommendedName>
        <fullName evidence="8">Sialin</fullName>
    </recommendedName>
</protein>
<dbReference type="PANTHER" id="PTHR11662:SF399">
    <property type="entry name" value="FI19708P1-RELATED"/>
    <property type="match status" value="1"/>
</dbReference>
<dbReference type="Proteomes" id="UP000499080">
    <property type="component" value="Unassembled WGS sequence"/>
</dbReference>
<keyword evidence="7" id="KW-1185">Reference proteome</keyword>
<dbReference type="OrthoDB" id="2985014at2759"/>
<dbReference type="GO" id="GO:0022857">
    <property type="term" value="F:transmembrane transporter activity"/>
    <property type="evidence" value="ECO:0007669"/>
    <property type="project" value="TreeGrafter"/>
</dbReference>
<gene>
    <name evidence="6" type="ORF">AVEN_49185_1</name>
</gene>
<comment type="caution">
    <text evidence="6">The sequence shown here is derived from an EMBL/GenBank/DDBJ whole genome shotgun (WGS) entry which is preliminary data.</text>
</comment>
<dbReference type="PANTHER" id="PTHR11662">
    <property type="entry name" value="SOLUTE CARRIER FAMILY 17"/>
    <property type="match status" value="1"/>
</dbReference>
<dbReference type="InterPro" id="IPR050382">
    <property type="entry name" value="MFS_Na/Anion_cotransporter"/>
</dbReference>
<organism evidence="6 7">
    <name type="scientific">Araneus ventricosus</name>
    <name type="common">Orbweaver spider</name>
    <name type="synonym">Epeira ventricosa</name>
    <dbReference type="NCBI Taxonomy" id="182803"/>
    <lineage>
        <taxon>Eukaryota</taxon>
        <taxon>Metazoa</taxon>
        <taxon>Ecdysozoa</taxon>
        <taxon>Arthropoda</taxon>
        <taxon>Chelicerata</taxon>
        <taxon>Arachnida</taxon>
        <taxon>Araneae</taxon>
        <taxon>Araneomorphae</taxon>
        <taxon>Entelegynae</taxon>
        <taxon>Araneoidea</taxon>
        <taxon>Araneidae</taxon>
        <taxon>Araneus</taxon>
    </lineage>
</organism>
<dbReference type="GO" id="GO:0006820">
    <property type="term" value="P:monoatomic anion transport"/>
    <property type="evidence" value="ECO:0007669"/>
    <property type="project" value="TreeGrafter"/>
</dbReference>
<evidence type="ECO:0000256" key="2">
    <source>
        <dbReference type="ARBA" id="ARBA00022692"/>
    </source>
</evidence>
<dbReference type="SUPFAM" id="SSF103473">
    <property type="entry name" value="MFS general substrate transporter"/>
    <property type="match status" value="1"/>
</dbReference>
<evidence type="ECO:0000256" key="3">
    <source>
        <dbReference type="ARBA" id="ARBA00022989"/>
    </source>
</evidence>
<proteinExistence type="predicted"/>
<feature type="transmembrane region" description="Helical" evidence="5">
    <location>
        <begin position="33"/>
        <end position="54"/>
    </location>
</feature>
<evidence type="ECO:0000256" key="1">
    <source>
        <dbReference type="ARBA" id="ARBA00004141"/>
    </source>
</evidence>
<evidence type="ECO:0000313" key="7">
    <source>
        <dbReference type="Proteomes" id="UP000499080"/>
    </source>
</evidence>
<dbReference type="InterPro" id="IPR036259">
    <property type="entry name" value="MFS_trans_sf"/>
</dbReference>
<keyword evidence="3 5" id="KW-1133">Transmembrane helix</keyword>
<keyword evidence="2 5" id="KW-0812">Transmembrane</keyword>
<comment type="subcellular location">
    <subcellularLocation>
        <location evidence="1">Membrane</location>
        <topology evidence="1">Multi-pass membrane protein</topology>
    </subcellularLocation>
</comment>
<accession>A0A4Y2T4M6</accession>
<evidence type="ECO:0000313" key="6">
    <source>
        <dbReference type="EMBL" id="GBN94105.1"/>
    </source>
</evidence>
<keyword evidence="4 5" id="KW-0472">Membrane</keyword>
<evidence type="ECO:0008006" key="8">
    <source>
        <dbReference type="Google" id="ProtNLM"/>
    </source>
</evidence>
<evidence type="ECO:0000256" key="4">
    <source>
        <dbReference type="ARBA" id="ARBA00023136"/>
    </source>
</evidence>
<name>A0A4Y2T4M6_ARAVE</name>
<dbReference type="EMBL" id="BGPR01025311">
    <property type="protein sequence ID" value="GBN94105.1"/>
    <property type="molecule type" value="Genomic_DNA"/>
</dbReference>
<dbReference type="AlphaFoldDB" id="A0A4Y2T4M6"/>
<dbReference type="GO" id="GO:0016020">
    <property type="term" value="C:membrane"/>
    <property type="evidence" value="ECO:0007669"/>
    <property type="project" value="UniProtKB-SubCell"/>
</dbReference>